<accession>A0A6J7IDX6</accession>
<dbReference type="SUPFAM" id="SSF69593">
    <property type="entry name" value="Glycerol-3-phosphate (1)-acyltransferase"/>
    <property type="match status" value="1"/>
</dbReference>
<feature type="domain" description="Phospholipid/glycerol acyltransferase" evidence="3">
    <location>
        <begin position="38"/>
        <end position="153"/>
    </location>
</feature>
<dbReference type="SMART" id="SM00563">
    <property type="entry name" value="PlsC"/>
    <property type="match status" value="1"/>
</dbReference>
<dbReference type="Pfam" id="PF01553">
    <property type="entry name" value="Acyltransferase"/>
    <property type="match status" value="1"/>
</dbReference>
<proteinExistence type="predicted"/>
<reference evidence="4" key="1">
    <citation type="submission" date="2020-05" db="EMBL/GenBank/DDBJ databases">
        <authorList>
            <person name="Chiriac C."/>
            <person name="Salcher M."/>
            <person name="Ghai R."/>
            <person name="Kavagutti S V."/>
        </authorList>
    </citation>
    <scope>NUCLEOTIDE SEQUENCE</scope>
</reference>
<evidence type="ECO:0000256" key="1">
    <source>
        <dbReference type="ARBA" id="ARBA00022679"/>
    </source>
</evidence>
<evidence type="ECO:0000259" key="3">
    <source>
        <dbReference type="SMART" id="SM00563"/>
    </source>
</evidence>
<dbReference type="GO" id="GO:0005886">
    <property type="term" value="C:plasma membrane"/>
    <property type="evidence" value="ECO:0007669"/>
    <property type="project" value="TreeGrafter"/>
</dbReference>
<evidence type="ECO:0000256" key="2">
    <source>
        <dbReference type="ARBA" id="ARBA00023315"/>
    </source>
</evidence>
<sequence length="259" mass="28930">MAEPVYRPVIWTAKSFFRALGLKWDIVGGEHVPAKGGAIFAMNHTSFLDFALAGYPVDKVDHRLVRFMAKDGIFKHPVAGPLMRGMHHIPVDRDQGLQAYRDAIGALKNGELVGIFPEATMSRSFDIKDLKNGAVRMAVTADVPLIPMIVFGGHRVLSYNHRDLSRGKLIAITIGEPMYPKRGDDMDAFNTQLRTTLQDLLAQTVERYAQLPADRKSAWWLPARFGGGAPTLEEALVIEERVREQRAARKAEKEAQKKK</sequence>
<dbReference type="PANTHER" id="PTHR10434">
    <property type="entry name" value="1-ACYL-SN-GLYCEROL-3-PHOSPHATE ACYLTRANSFERASE"/>
    <property type="match status" value="1"/>
</dbReference>
<dbReference type="CDD" id="cd07989">
    <property type="entry name" value="LPLAT_AGPAT-like"/>
    <property type="match status" value="1"/>
</dbReference>
<keyword evidence="2" id="KW-0012">Acyltransferase</keyword>
<dbReference type="InterPro" id="IPR002123">
    <property type="entry name" value="Plipid/glycerol_acylTrfase"/>
</dbReference>
<gene>
    <name evidence="4" type="ORF">UFOPK3610_01817</name>
</gene>
<dbReference type="GO" id="GO:0006654">
    <property type="term" value="P:phosphatidic acid biosynthetic process"/>
    <property type="evidence" value="ECO:0007669"/>
    <property type="project" value="TreeGrafter"/>
</dbReference>
<protein>
    <submittedName>
        <fullName evidence="4">Unannotated protein</fullName>
    </submittedName>
</protein>
<organism evidence="4">
    <name type="scientific">freshwater metagenome</name>
    <dbReference type="NCBI Taxonomy" id="449393"/>
    <lineage>
        <taxon>unclassified sequences</taxon>
        <taxon>metagenomes</taxon>
        <taxon>ecological metagenomes</taxon>
    </lineage>
</organism>
<keyword evidence="1" id="KW-0808">Transferase</keyword>
<evidence type="ECO:0000313" key="4">
    <source>
        <dbReference type="EMBL" id="CAB4928682.1"/>
    </source>
</evidence>
<dbReference type="GO" id="GO:0003841">
    <property type="term" value="F:1-acylglycerol-3-phosphate O-acyltransferase activity"/>
    <property type="evidence" value="ECO:0007669"/>
    <property type="project" value="TreeGrafter"/>
</dbReference>
<dbReference type="AlphaFoldDB" id="A0A6J7IDX6"/>
<dbReference type="PANTHER" id="PTHR10434:SF55">
    <property type="entry name" value="POSSIBLE ACYLTRANSFERASE"/>
    <property type="match status" value="1"/>
</dbReference>
<name>A0A6J7IDX6_9ZZZZ</name>
<dbReference type="EMBL" id="CAFBMR010000118">
    <property type="protein sequence ID" value="CAB4928682.1"/>
    <property type="molecule type" value="Genomic_DNA"/>
</dbReference>